<dbReference type="Gene3D" id="3.20.20.105">
    <property type="entry name" value="Queuine tRNA-ribosyltransferase-like"/>
    <property type="match status" value="1"/>
</dbReference>
<dbReference type="GO" id="GO:0008479">
    <property type="term" value="F:tRNA-guanosine(34) queuine transglycosylase activity"/>
    <property type="evidence" value="ECO:0007669"/>
    <property type="project" value="TreeGrafter"/>
</dbReference>
<evidence type="ECO:0000313" key="3">
    <source>
        <dbReference type="EMBL" id="ERE75844.1"/>
    </source>
</evidence>
<dbReference type="GO" id="GO:0006400">
    <property type="term" value="P:tRNA modification"/>
    <property type="evidence" value="ECO:0007669"/>
    <property type="project" value="InterPro"/>
</dbReference>
<name>A0A061I329_CRIGR</name>
<feature type="domain" description="tRNA-guanine(15) transglycosylase-like" evidence="2">
    <location>
        <begin position="1"/>
        <end position="198"/>
    </location>
</feature>
<keyword evidence="3" id="KW-0808">Transferase</keyword>
<evidence type="ECO:0000313" key="4">
    <source>
        <dbReference type="Proteomes" id="UP000030759"/>
    </source>
</evidence>
<gene>
    <name evidence="3" type="ORF">H671_4g12319</name>
</gene>
<proteinExistence type="predicted"/>
<sequence>MQLDDVVSSTVTGPRVEEAMHRSVRWLDRCIAAHQRQDKQNLFAIIQGGLNADLRTTCLKEMTKRDVPGFAIGGLSGGESKEQFWKMVALSTSMLPKDKPRYLMGVGYATDMVVCVALGCDMFDCVYPTRTARFGSALVPTGNLQLKKKQYAKDFSPINSECPCPTCQKHSRAFLHALLHSDNTAALHHLTVHNIAYQVAWAWCRVVSQGPGVGREGKGLGSELQLLSNLRSSILEQRFPDFVRNFMRTMYGDHSLCPAWAVEALASVGITLT</sequence>
<dbReference type="GO" id="GO:0005829">
    <property type="term" value="C:cytosol"/>
    <property type="evidence" value="ECO:0007669"/>
    <property type="project" value="TreeGrafter"/>
</dbReference>
<evidence type="ECO:0000259" key="2">
    <source>
        <dbReference type="Pfam" id="PF01702"/>
    </source>
</evidence>
<dbReference type="AlphaFoldDB" id="A0A061I329"/>
<dbReference type="SUPFAM" id="SSF51713">
    <property type="entry name" value="tRNA-guanine transglycosylase"/>
    <property type="match status" value="1"/>
</dbReference>
<protein>
    <submittedName>
        <fullName evidence="3">Queuine tRNA-ribosyltransferase-like protein</fullName>
        <ecNumber evidence="3">2.4.2.29</ecNumber>
    </submittedName>
</protein>
<keyword evidence="3" id="KW-0328">Glycosyltransferase</keyword>
<dbReference type="PANTHER" id="PTHR43530">
    <property type="entry name" value="QUEUINE TRNA-RIBOSYLTRANSFERASE CATALYTIC SUBUNIT 1"/>
    <property type="match status" value="1"/>
</dbReference>
<dbReference type="Pfam" id="PF01702">
    <property type="entry name" value="TGT"/>
    <property type="match status" value="1"/>
</dbReference>
<dbReference type="EC" id="2.4.2.29" evidence="3"/>
<organism evidence="3 4">
    <name type="scientific">Cricetulus griseus</name>
    <name type="common">Chinese hamster</name>
    <name type="synonym">Cricetulus barabensis griseus</name>
    <dbReference type="NCBI Taxonomy" id="10029"/>
    <lineage>
        <taxon>Eukaryota</taxon>
        <taxon>Metazoa</taxon>
        <taxon>Chordata</taxon>
        <taxon>Craniata</taxon>
        <taxon>Vertebrata</taxon>
        <taxon>Euteleostomi</taxon>
        <taxon>Mammalia</taxon>
        <taxon>Eutheria</taxon>
        <taxon>Euarchontoglires</taxon>
        <taxon>Glires</taxon>
        <taxon>Rodentia</taxon>
        <taxon>Myomorpha</taxon>
        <taxon>Muroidea</taxon>
        <taxon>Cricetidae</taxon>
        <taxon>Cricetinae</taxon>
        <taxon>Cricetulus</taxon>
    </lineage>
</organism>
<dbReference type="InterPro" id="IPR002616">
    <property type="entry name" value="tRNA_ribo_trans-like"/>
</dbReference>
<keyword evidence="1" id="KW-0862">Zinc</keyword>
<evidence type="ECO:0000256" key="1">
    <source>
        <dbReference type="ARBA" id="ARBA00022833"/>
    </source>
</evidence>
<accession>A0A061I329</accession>
<dbReference type="NCBIfam" id="TIGR00449">
    <property type="entry name" value="tgt_general"/>
    <property type="match status" value="1"/>
</dbReference>
<dbReference type="EMBL" id="KE675302">
    <property type="protein sequence ID" value="ERE75844.1"/>
    <property type="molecule type" value="Genomic_DNA"/>
</dbReference>
<dbReference type="PANTHER" id="PTHR43530:SF1">
    <property type="entry name" value="QUEUINE TRNA-RIBOSYLTRANSFERASE CATALYTIC SUBUNIT 1"/>
    <property type="match status" value="1"/>
</dbReference>
<dbReference type="Proteomes" id="UP000030759">
    <property type="component" value="Unassembled WGS sequence"/>
</dbReference>
<reference evidence="4" key="1">
    <citation type="journal article" date="2013" name="Nat. Biotechnol.">
        <title>Chinese hamster genome sequenced from sorted chromosomes.</title>
        <authorList>
            <person name="Brinkrolf K."/>
            <person name="Rupp O."/>
            <person name="Laux H."/>
            <person name="Kollin F."/>
            <person name="Ernst W."/>
            <person name="Linke B."/>
            <person name="Kofler R."/>
            <person name="Romand S."/>
            <person name="Hesse F."/>
            <person name="Budach W.E."/>
            <person name="Galosy S."/>
            <person name="Muller D."/>
            <person name="Noll T."/>
            <person name="Wienberg J."/>
            <person name="Jostock T."/>
            <person name="Leonard M."/>
            <person name="Grillari J."/>
            <person name="Tauch A."/>
            <person name="Goesmann A."/>
            <person name="Helk B."/>
            <person name="Mott J.E."/>
            <person name="Puhler A."/>
            <person name="Borth N."/>
        </authorList>
    </citation>
    <scope>NUCLEOTIDE SEQUENCE [LARGE SCALE GENOMIC DNA]</scope>
    <source>
        <strain evidence="4">17A/GY</strain>
    </source>
</reference>
<dbReference type="InterPro" id="IPR036511">
    <property type="entry name" value="TGT-like_sf"/>
</dbReference>